<feature type="domain" description="Histidine kinase" evidence="11">
    <location>
        <begin position="314"/>
        <end position="512"/>
    </location>
</feature>
<dbReference type="InterPro" id="IPR003594">
    <property type="entry name" value="HATPase_dom"/>
</dbReference>
<dbReference type="InterPro" id="IPR003660">
    <property type="entry name" value="HAMP_dom"/>
</dbReference>
<dbReference type="Gene3D" id="1.10.287.130">
    <property type="match status" value="1"/>
</dbReference>
<dbReference type="SMART" id="SM00388">
    <property type="entry name" value="HisKA"/>
    <property type="match status" value="1"/>
</dbReference>
<dbReference type="PRINTS" id="PR00344">
    <property type="entry name" value="BCTRLSENSOR"/>
</dbReference>
<feature type="domain" description="HAMP" evidence="12">
    <location>
        <begin position="253"/>
        <end position="306"/>
    </location>
</feature>
<dbReference type="PANTHER" id="PTHR44936">
    <property type="entry name" value="SENSOR PROTEIN CREC"/>
    <property type="match status" value="1"/>
</dbReference>
<sequence>MPDGITSGWRPRLWAVLLLVLGLVLCLPFAGLFLFKFYASQLVQQTEESLLAQASVLSATYAQFYEMQTGEENSVQEIQQDVAPVFPSISINSDRVLPPRPDAVPSVDLPSPAYVEIGAQLTLISEASQAQTLAGYRLLDAKGNVIGGSAEVGLSLAAVDEVARGLKGEAVSVARVRIREGREPFLYAFSRGTRVRVFVAMPVAVKGKIIGVVYLSRTPSHIFRFLYGERFTLAKAGAFIFISTALIGLVFWRFITRPIHTLMQRTRSIGNGGRRWEPINHYGTREIENLSNSFQSLTARLQDQQDALKSYTAHVTHELKSPLTGVKGAAELLRESEMSQEQRQRFLDNIEKDTARMEELLASMREFSLADQNANIGTCNLGGLDKEFRSSFPNLEIGVKNENLTLPVHQNTLRIILTHLLENAAQHEASAVDLEAGMNTRGVWLTVSDDGAGISKGNREKIMTPFFTTRREQGGTGMGLNIVKSTVEALGGNLSLDPRNNGTCFRISFTDD</sequence>
<dbReference type="RefSeq" id="WP_157023407.1">
    <property type="nucleotide sequence ID" value="NZ_WQLV01000009.1"/>
</dbReference>
<feature type="transmembrane region" description="Helical" evidence="10">
    <location>
        <begin position="197"/>
        <end position="216"/>
    </location>
</feature>
<reference evidence="13 14" key="1">
    <citation type="submission" date="2019-12" db="EMBL/GenBank/DDBJ databases">
        <authorList>
            <person name="Zhang Y.-J."/>
        </authorList>
    </citation>
    <scope>NUCLEOTIDE SEQUENCE [LARGE SCALE GENOMIC DNA]</scope>
    <source>
        <strain evidence="13 14">CY05</strain>
    </source>
</reference>
<dbReference type="InterPro" id="IPR004358">
    <property type="entry name" value="Sig_transdc_His_kin-like_C"/>
</dbReference>
<comment type="catalytic activity">
    <reaction evidence="1">
        <text>ATP + protein L-histidine = ADP + protein N-phospho-L-histidine.</text>
        <dbReference type="EC" id="2.7.13.3"/>
    </reaction>
</comment>
<organism evidence="13 14">
    <name type="scientific">Parasedimentitalea huanghaiensis</name>
    <dbReference type="NCBI Taxonomy" id="2682100"/>
    <lineage>
        <taxon>Bacteria</taxon>
        <taxon>Pseudomonadati</taxon>
        <taxon>Pseudomonadota</taxon>
        <taxon>Alphaproteobacteria</taxon>
        <taxon>Rhodobacterales</taxon>
        <taxon>Paracoccaceae</taxon>
        <taxon>Parasedimentitalea</taxon>
    </lineage>
</organism>
<dbReference type="AlphaFoldDB" id="A0A6L6WIT4"/>
<evidence type="ECO:0000256" key="4">
    <source>
        <dbReference type="ARBA" id="ARBA00022475"/>
    </source>
</evidence>
<evidence type="ECO:0000256" key="9">
    <source>
        <dbReference type="ARBA" id="ARBA00022840"/>
    </source>
</evidence>
<dbReference type="Pfam" id="PF00512">
    <property type="entry name" value="HisKA"/>
    <property type="match status" value="1"/>
</dbReference>
<dbReference type="InterPro" id="IPR050980">
    <property type="entry name" value="2C_sensor_his_kinase"/>
</dbReference>
<keyword evidence="10" id="KW-0472">Membrane</keyword>
<dbReference type="InterPro" id="IPR036097">
    <property type="entry name" value="HisK_dim/P_sf"/>
</dbReference>
<dbReference type="PROSITE" id="PS50885">
    <property type="entry name" value="HAMP"/>
    <property type="match status" value="1"/>
</dbReference>
<proteinExistence type="predicted"/>
<dbReference type="CDD" id="cd00082">
    <property type="entry name" value="HisKA"/>
    <property type="match status" value="1"/>
</dbReference>
<keyword evidence="5" id="KW-0597">Phosphoprotein</keyword>
<protein>
    <recommendedName>
        <fullName evidence="3">histidine kinase</fullName>
        <ecNumber evidence="3">2.7.13.3</ecNumber>
    </recommendedName>
</protein>
<keyword evidence="6" id="KW-0808">Transferase</keyword>
<keyword evidence="8" id="KW-0418">Kinase</keyword>
<name>A0A6L6WIT4_9RHOB</name>
<keyword evidence="9" id="KW-0067">ATP-binding</keyword>
<keyword evidence="7" id="KW-0547">Nucleotide-binding</keyword>
<dbReference type="Gene3D" id="6.10.340.10">
    <property type="match status" value="1"/>
</dbReference>
<dbReference type="CDD" id="cd06225">
    <property type="entry name" value="HAMP"/>
    <property type="match status" value="1"/>
</dbReference>
<dbReference type="Pfam" id="PF00672">
    <property type="entry name" value="HAMP"/>
    <property type="match status" value="1"/>
</dbReference>
<evidence type="ECO:0000256" key="5">
    <source>
        <dbReference type="ARBA" id="ARBA00022553"/>
    </source>
</evidence>
<feature type="transmembrane region" description="Helical" evidence="10">
    <location>
        <begin position="12"/>
        <end position="35"/>
    </location>
</feature>
<evidence type="ECO:0000313" key="13">
    <source>
        <dbReference type="EMBL" id="MVO17088.1"/>
    </source>
</evidence>
<dbReference type="PROSITE" id="PS50109">
    <property type="entry name" value="HIS_KIN"/>
    <property type="match status" value="1"/>
</dbReference>
<dbReference type="GO" id="GO:0005886">
    <property type="term" value="C:plasma membrane"/>
    <property type="evidence" value="ECO:0007669"/>
    <property type="project" value="UniProtKB-SubCell"/>
</dbReference>
<keyword evidence="14" id="KW-1185">Reference proteome</keyword>
<dbReference type="GO" id="GO:0000155">
    <property type="term" value="F:phosphorelay sensor kinase activity"/>
    <property type="evidence" value="ECO:0007669"/>
    <property type="project" value="InterPro"/>
</dbReference>
<evidence type="ECO:0000313" key="14">
    <source>
        <dbReference type="Proteomes" id="UP000478892"/>
    </source>
</evidence>
<dbReference type="SMART" id="SM00304">
    <property type="entry name" value="HAMP"/>
    <property type="match status" value="1"/>
</dbReference>
<evidence type="ECO:0000259" key="12">
    <source>
        <dbReference type="PROSITE" id="PS50885"/>
    </source>
</evidence>
<dbReference type="InterPro" id="IPR005467">
    <property type="entry name" value="His_kinase_dom"/>
</dbReference>
<evidence type="ECO:0000256" key="1">
    <source>
        <dbReference type="ARBA" id="ARBA00000085"/>
    </source>
</evidence>
<evidence type="ECO:0000256" key="6">
    <source>
        <dbReference type="ARBA" id="ARBA00022679"/>
    </source>
</evidence>
<dbReference type="Gene3D" id="3.30.565.10">
    <property type="entry name" value="Histidine kinase-like ATPase, C-terminal domain"/>
    <property type="match status" value="1"/>
</dbReference>
<evidence type="ECO:0000256" key="2">
    <source>
        <dbReference type="ARBA" id="ARBA00004651"/>
    </source>
</evidence>
<keyword evidence="4" id="KW-1003">Cell membrane</keyword>
<comment type="subcellular location">
    <subcellularLocation>
        <location evidence="2">Cell membrane</location>
        <topology evidence="2">Multi-pass membrane protein</topology>
    </subcellularLocation>
</comment>
<dbReference type="EC" id="2.7.13.3" evidence="3"/>
<gene>
    <name evidence="13" type="ORF">GO984_14825</name>
</gene>
<keyword evidence="10" id="KW-1133">Transmembrane helix</keyword>
<keyword evidence="10" id="KW-0812">Transmembrane</keyword>
<evidence type="ECO:0000256" key="7">
    <source>
        <dbReference type="ARBA" id="ARBA00022741"/>
    </source>
</evidence>
<evidence type="ECO:0000256" key="10">
    <source>
        <dbReference type="SAM" id="Phobius"/>
    </source>
</evidence>
<evidence type="ECO:0000256" key="8">
    <source>
        <dbReference type="ARBA" id="ARBA00022777"/>
    </source>
</evidence>
<comment type="caution">
    <text evidence="13">The sequence shown here is derived from an EMBL/GenBank/DDBJ whole genome shotgun (WGS) entry which is preliminary data.</text>
</comment>
<dbReference type="Pfam" id="PF02518">
    <property type="entry name" value="HATPase_c"/>
    <property type="match status" value="1"/>
</dbReference>
<evidence type="ECO:0000256" key="3">
    <source>
        <dbReference type="ARBA" id="ARBA00012438"/>
    </source>
</evidence>
<dbReference type="InterPro" id="IPR036890">
    <property type="entry name" value="HATPase_C_sf"/>
</dbReference>
<dbReference type="PANTHER" id="PTHR44936:SF10">
    <property type="entry name" value="SENSOR PROTEIN RSTB"/>
    <property type="match status" value="1"/>
</dbReference>
<dbReference type="SMART" id="SM00387">
    <property type="entry name" value="HATPase_c"/>
    <property type="match status" value="1"/>
</dbReference>
<dbReference type="SUPFAM" id="SSF55874">
    <property type="entry name" value="ATPase domain of HSP90 chaperone/DNA topoisomerase II/histidine kinase"/>
    <property type="match status" value="1"/>
</dbReference>
<dbReference type="InterPro" id="IPR003661">
    <property type="entry name" value="HisK_dim/P_dom"/>
</dbReference>
<dbReference type="EMBL" id="WQLV01000009">
    <property type="protein sequence ID" value="MVO17088.1"/>
    <property type="molecule type" value="Genomic_DNA"/>
</dbReference>
<dbReference type="GO" id="GO:0005524">
    <property type="term" value="F:ATP binding"/>
    <property type="evidence" value="ECO:0007669"/>
    <property type="project" value="UniProtKB-KW"/>
</dbReference>
<dbReference type="SUPFAM" id="SSF47384">
    <property type="entry name" value="Homodimeric domain of signal transducing histidine kinase"/>
    <property type="match status" value="1"/>
</dbReference>
<feature type="transmembrane region" description="Helical" evidence="10">
    <location>
        <begin position="236"/>
        <end position="255"/>
    </location>
</feature>
<accession>A0A6L6WIT4</accession>
<dbReference type="Proteomes" id="UP000478892">
    <property type="component" value="Unassembled WGS sequence"/>
</dbReference>
<dbReference type="SUPFAM" id="SSF158472">
    <property type="entry name" value="HAMP domain-like"/>
    <property type="match status" value="1"/>
</dbReference>
<evidence type="ECO:0000259" key="11">
    <source>
        <dbReference type="PROSITE" id="PS50109"/>
    </source>
</evidence>